<dbReference type="EMBL" id="BMVW01000013">
    <property type="protein sequence ID" value="GGZ28601.1"/>
    <property type="molecule type" value="Genomic_DNA"/>
</dbReference>
<reference evidence="1" key="1">
    <citation type="journal article" date="2014" name="Int. J. Syst. Evol. Microbiol.">
        <title>Complete genome sequence of Corynebacterium casei LMG S-19264T (=DSM 44701T), isolated from a smear-ripened cheese.</title>
        <authorList>
            <consortium name="US DOE Joint Genome Institute (JGI-PGF)"/>
            <person name="Walter F."/>
            <person name="Albersmeier A."/>
            <person name="Kalinowski J."/>
            <person name="Ruckert C."/>
        </authorList>
    </citation>
    <scope>NUCLEOTIDE SEQUENCE</scope>
    <source>
        <strain evidence="1">JCM 4815</strain>
    </source>
</reference>
<sequence length="145" mass="14406">MRRAWYGTIVGWAEPCGRGTAPVVKQPCATYVSRPAVEQGDVDVPAPAGAPRPGLPLAGDGGVHQARVAGRVSTGVSGETVQDGRTDEMAYAAGVPGGGPRTAVGPVGQPPMPESCAAATIAVASSGSRCPASTDLCAAVRTLPT</sequence>
<protein>
    <submittedName>
        <fullName evidence="1">Uncharacterized protein</fullName>
    </submittedName>
</protein>
<evidence type="ECO:0000313" key="2">
    <source>
        <dbReference type="Proteomes" id="UP000622166"/>
    </source>
</evidence>
<reference evidence="1" key="2">
    <citation type="submission" date="2020-09" db="EMBL/GenBank/DDBJ databases">
        <authorList>
            <person name="Sun Q."/>
            <person name="Ohkuma M."/>
        </authorList>
    </citation>
    <scope>NUCLEOTIDE SEQUENCE</scope>
    <source>
        <strain evidence="1">JCM 4815</strain>
    </source>
</reference>
<accession>A0A918PZN1</accession>
<organism evidence="1 2">
    <name type="scientific">Streptomyces poonensis</name>
    <dbReference type="NCBI Taxonomy" id="68255"/>
    <lineage>
        <taxon>Bacteria</taxon>
        <taxon>Bacillati</taxon>
        <taxon>Actinomycetota</taxon>
        <taxon>Actinomycetes</taxon>
        <taxon>Kitasatosporales</taxon>
        <taxon>Streptomycetaceae</taxon>
        <taxon>Streptomyces</taxon>
    </lineage>
</organism>
<dbReference type="Proteomes" id="UP000622166">
    <property type="component" value="Unassembled WGS sequence"/>
</dbReference>
<name>A0A918PZN1_9ACTN</name>
<gene>
    <name evidence="1" type="ORF">GCM10010365_56270</name>
</gene>
<dbReference type="AlphaFoldDB" id="A0A918PZN1"/>
<proteinExistence type="predicted"/>
<evidence type="ECO:0000313" key="1">
    <source>
        <dbReference type="EMBL" id="GGZ28601.1"/>
    </source>
</evidence>
<comment type="caution">
    <text evidence="1">The sequence shown here is derived from an EMBL/GenBank/DDBJ whole genome shotgun (WGS) entry which is preliminary data.</text>
</comment>
<keyword evidence="2" id="KW-1185">Reference proteome</keyword>